<dbReference type="Pfam" id="PF03641">
    <property type="entry name" value="Lysine_decarbox"/>
    <property type="match status" value="1"/>
</dbReference>
<feature type="compositionally biased region" description="Basic and acidic residues" evidence="7">
    <location>
        <begin position="592"/>
        <end position="605"/>
    </location>
</feature>
<dbReference type="GO" id="GO:0005634">
    <property type="term" value="C:nucleus"/>
    <property type="evidence" value="ECO:0007669"/>
    <property type="project" value="TreeGrafter"/>
</dbReference>
<dbReference type="Proteomes" id="UP000636709">
    <property type="component" value="Unassembled WGS sequence"/>
</dbReference>
<evidence type="ECO:0000256" key="7">
    <source>
        <dbReference type="SAM" id="MobiDB-lite"/>
    </source>
</evidence>
<feature type="region of interest" description="Disordered" evidence="7">
    <location>
        <begin position="211"/>
        <end position="237"/>
    </location>
</feature>
<evidence type="ECO:0000256" key="2">
    <source>
        <dbReference type="ARBA" id="ARBA00012205"/>
    </source>
</evidence>
<dbReference type="EC" id="3.2.2.n1" evidence="2"/>
<dbReference type="EMBL" id="JACEFO010001597">
    <property type="protein sequence ID" value="KAF8733816.1"/>
    <property type="molecule type" value="Genomic_DNA"/>
</dbReference>
<comment type="catalytic activity">
    <reaction evidence="5">
        <text>9-ribosyl-trans-zeatin 5'-phosphate + H2O = trans-zeatin + D-ribose 5-phosphate</text>
        <dbReference type="Rhea" id="RHEA:48564"/>
        <dbReference type="ChEBI" id="CHEBI:15377"/>
        <dbReference type="ChEBI" id="CHEBI:16522"/>
        <dbReference type="ChEBI" id="CHEBI:78346"/>
        <dbReference type="ChEBI" id="CHEBI:87947"/>
        <dbReference type="EC" id="3.2.2.n1"/>
    </reaction>
</comment>
<protein>
    <recommendedName>
        <fullName evidence="2">cytokinin riboside 5'-monophosphate phosphoribohydrolase</fullName>
        <ecNumber evidence="2">3.2.2.n1</ecNumber>
    </recommendedName>
</protein>
<feature type="compositionally biased region" description="Basic and acidic residues" evidence="7">
    <location>
        <begin position="691"/>
        <end position="715"/>
    </location>
</feature>
<dbReference type="PROSITE" id="PS00028">
    <property type="entry name" value="ZINC_FINGER_C2H2_1"/>
    <property type="match status" value="2"/>
</dbReference>
<keyword evidence="6" id="KW-0479">Metal-binding</keyword>
<dbReference type="GO" id="GO:0009691">
    <property type="term" value="P:cytokinin biosynthetic process"/>
    <property type="evidence" value="ECO:0007669"/>
    <property type="project" value="UniProtKB-KW"/>
</dbReference>
<evidence type="ECO:0000256" key="4">
    <source>
        <dbReference type="ARBA" id="ARBA00047718"/>
    </source>
</evidence>
<dbReference type="InterPro" id="IPR013087">
    <property type="entry name" value="Znf_C2H2_type"/>
</dbReference>
<dbReference type="PANTHER" id="PTHR31223">
    <property type="entry name" value="LOG FAMILY PROTEIN YJL055W"/>
    <property type="match status" value="1"/>
</dbReference>
<keyword evidence="6" id="KW-0862">Zinc</keyword>
<dbReference type="SMART" id="SM00355">
    <property type="entry name" value="ZnF_C2H2"/>
    <property type="match status" value="2"/>
</dbReference>
<feature type="compositionally biased region" description="Polar residues" evidence="7">
    <location>
        <begin position="671"/>
        <end position="683"/>
    </location>
</feature>
<evidence type="ECO:0000256" key="3">
    <source>
        <dbReference type="ARBA" id="ARBA00022712"/>
    </source>
</evidence>
<feature type="compositionally biased region" description="Acidic residues" evidence="7">
    <location>
        <begin position="606"/>
        <end position="621"/>
    </location>
</feature>
<name>A0A835KLC6_9POAL</name>
<feature type="region of interest" description="Disordered" evidence="7">
    <location>
        <begin position="587"/>
        <end position="659"/>
    </location>
</feature>
<feature type="domain" description="C2H2-type" evidence="8">
    <location>
        <begin position="944"/>
        <end position="971"/>
    </location>
</feature>
<reference evidence="9" key="1">
    <citation type="submission" date="2020-07" db="EMBL/GenBank/DDBJ databases">
        <title>Genome sequence and genetic diversity analysis of an under-domesticated orphan crop, white fonio (Digitaria exilis).</title>
        <authorList>
            <person name="Bennetzen J.L."/>
            <person name="Chen S."/>
            <person name="Ma X."/>
            <person name="Wang X."/>
            <person name="Yssel A.E.J."/>
            <person name="Chaluvadi S.R."/>
            <person name="Johnson M."/>
            <person name="Gangashetty P."/>
            <person name="Hamidou F."/>
            <person name="Sanogo M.D."/>
            <person name="Zwaenepoel A."/>
            <person name="Wallace J."/>
            <person name="Van De Peer Y."/>
            <person name="Van Deynze A."/>
        </authorList>
    </citation>
    <scope>NUCLEOTIDE SEQUENCE</scope>
    <source>
        <tissue evidence="9">Leaves</tissue>
    </source>
</reference>
<evidence type="ECO:0000313" key="9">
    <source>
        <dbReference type="EMBL" id="KAF8733816.1"/>
    </source>
</evidence>
<gene>
    <name evidence="9" type="ORF">HU200_014666</name>
</gene>
<dbReference type="InterPro" id="IPR031100">
    <property type="entry name" value="LOG_fam"/>
</dbReference>
<accession>A0A835KLC6</accession>
<dbReference type="InterPro" id="IPR036236">
    <property type="entry name" value="Znf_C2H2_sf"/>
</dbReference>
<dbReference type="SUPFAM" id="SSF57667">
    <property type="entry name" value="beta-beta-alpha zinc fingers"/>
    <property type="match status" value="1"/>
</dbReference>
<keyword evidence="6" id="KW-0863">Zinc-finger</keyword>
<comment type="caution">
    <text evidence="9">The sequence shown here is derived from an EMBL/GenBank/DDBJ whole genome shotgun (WGS) entry which is preliminary data.</text>
</comment>
<dbReference type="Pfam" id="PF13912">
    <property type="entry name" value="zf-C2H2_6"/>
    <property type="match status" value="1"/>
</dbReference>
<evidence type="ECO:0000259" key="8">
    <source>
        <dbReference type="PROSITE" id="PS50157"/>
    </source>
</evidence>
<dbReference type="GO" id="GO:0005829">
    <property type="term" value="C:cytosol"/>
    <property type="evidence" value="ECO:0007669"/>
    <property type="project" value="TreeGrafter"/>
</dbReference>
<keyword evidence="3" id="KW-0203">Cytokinin biosynthesis</keyword>
<dbReference type="GO" id="GO:0008270">
    <property type="term" value="F:zinc ion binding"/>
    <property type="evidence" value="ECO:0007669"/>
    <property type="project" value="UniProtKB-KW"/>
</dbReference>
<evidence type="ECO:0000313" key="10">
    <source>
        <dbReference type="Proteomes" id="UP000636709"/>
    </source>
</evidence>
<dbReference type="AlphaFoldDB" id="A0A835KLC6"/>
<comment type="similarity">
    <text evidence="1">Belongs to the LOG family.</text>
</comment>
<keyword evidence="10" id="KW-1185">Reference proteome</keyword>
<dbReference type="Gene3D" id="3.40.50.450">
    <property type="match status" value="1"/>
</dbReference>
<evidence type="ECO:0000256" key="5">
    <source>
        <dbReference type="ARBA" id="ARBA00049153"/>
    </source>
</evidence>
<dbReference type="GO" id="GO:0016799">
    <property type="term" value="F:hydrolase activity, hydrolyzing N-glycosyl compounds"/>
    <property type="evidence" value="ECO:0007669"/>
    <property type="project" value="TreeGrafter"/>
</dbReference>
<feature type="domain" description="C2H2-type" evidence="8">
    <location>
        <begin position="766"/>
        <end position="793"/>
    </location>
</feature>
<evidence type="ECO:0000256" key="1">
    <source>
        <dbReference type="ARBA" id="ARBA00006763"/>
    </source>
</evidence>
<dbReference type="PANTHER" id="PTHR31223:SF51">
    <property type="entry name" value="CYTOKININ RIBOSIDE 5'-MONOPHOSPHATE PHOSPHORIBOHYDROLASE LOG4-RELATED"/>
    <property type="match status" value="1"/>
</dbReference>
<evidence type="ECO:0000256" key="6">
    <source>
        <dbReference type="PROSITE-ProRule" id="PRU00042"/>
    </source>
</evidence>
<sequence length="1005" mass="107045">MEENQEKLPAESDGGGEPVPVRTICVFCGSRPGNRPSFSAAALDLGKQLVERKINLVYGGGSGGLMGLVSKAVYDGGRHVLGVIPSALLPEEVMPNLHSCLSPFFTPFSNTGQAGTVSGETLGEVKVVRDMHERKSEMAKHADAFIALPGGYGTIEELLEIIAWAQLGIHNKPGVEEGFIDTKARNIFVLADTAAELLTKLTEARLAAAEDGDDTTVGAGGGEDKGDAIAGQTGPPGPAARYHSYHCLPLPPPRTRKCQVGRARQPGWCHKLTARSGLYVRAAPPAGVSPRGHLLPPHLLAADLSRCPATGGRAECLPRAETKERQGRARQSQMDGPIIEAALPARLAGCMRQSSIRHSSCDDDSAWPLRSRRYKIDRTASPFVSLTHCMRPAGALVACPPGEAGLWTRALPRAAEGRSQGGHGPWHIGMHAMVRAHTNTPAAPYASSTTAWVPPEARRRWGLHSSPRLGGACLSACVASRRPVRLRLSWRRFQPTALNRRAYNNSVPVCADLTAHHIIAPRSNKIPSLGCLAACLSAASFHARAPQQKLLIVHGGFMVVVQGDEYYSDTDSDDDVDRYVFLARHPTPAAARHAEDDDRGASSENHDDDDGDGDATEEDEKEPERGRGVKRTKVNPLREISDDDDVPPPSPNKKARVVELTAPQFVRTQLMSNSGSETESDSAASPFGVRAEGESRSEGSHHEKAHHEHRRDPGNKKRGGVCMAMRRRRGPGCDEDGDRESHAAAAAAKIVAKSGALPTTVTSGRFLCPECERCFDNHQALGGHVLGHRKNEKIAIAAAAAATSLYLDDAGGGAANYKEETTTAVAEVNNEEKIANGIAQADMMGVVAARRGKGNGRHGKIKTVDFVAEHRDEDVDDDHANDGNPGFGNKGNAKVVSGGRDFTNGKSNDKAGAAIPSKKVVVVGTCHEGANGGDGNLICSTTLYKCKVCGAECTTGRALGGHMRKHRKRPPPGGEEGRSPSPPTDDDYQMTLARLFGAENKIGLV</sequence>
<proteinExistence type="inferred from homology"/>
<dbReference type="SUPFAM" id="SSF102405">
    <property type="entry name" value="MCP/YpsA-like"/>
    <property type="match status" value="1"/>
</dbReference>
<dbReference type="OrthoDB" id="687494at2759"/>
<dbReference type="PROSITE" id="PS50157">
    <property type="entry name" value="ZINC_FINGER_C2H2_2"/>
    <property type="match status" value="2"/>
</dbReference>
<comment type="catalytic activity">
    <reaction evidence="4">
        <text>N(6)-(dimethylallyl)adenosine 5'-phosphate + H2O = N(6)-dimethylallyladenine + D-ribose 5-phosphate</text>
        <dbReference type="Rhea" id="RHEA:48560"/>
        <dbReference type="ChEBI" id="CHEBI:15377"/>
        <dbReference type="ChEBI" id="CHEBI:17660"/>
        <dbReference type="ChEBI" id="CHEBI:57526"/>
        <dbReference type="ChEBI" id="CHEBI:78346"/>
        <dbReference type="EC" id="3.2.2.n1"/>
    </reaction>
</comment>
<feature type="region of interest" description="Disordered" evidence="7">
    <location>
        <begin position="671"/>
        <end position="719"/>
    </location>
</feature>
<organism evidence="9 10">
    <name type="scientific">Digitaria exilis</name>
    <dbReference type="NCBI Taxonomy" id="1010633"/>
    <lineage>
        <taxon>Eukaryota</taxon>
        <taxon>Viridiplantae</taxon>
        <taxon>Streptophyta</taxon>
        <taxon>Embryophyta</taxon>
        <taxon>Tracheophyta</taxon>
        <taxon>Spermatophyta</taxon>
        <taxon>Magnoliopsida</taxon>
        <taxon>Liliopsida</taxon>
        <taxon>Poales</taxon>
        <taxon>Poaceae</taxon>
        <taxon>PACMAD clade</taxon>
        <taxon>Panicoideae</taxon>
        <taxon>Panicodae</taxon>
        <taxon>Paniceae</taxon>
        <taxon>Anthephorinae</taxon>
        <taxon>Digitaria</taxon>
    </lineage>
</organism>
<feature type="region of interest" description="Disordered" evidence="7">
    <location>
        <begin position="960"/>
        <end position="988"/>
    </location>
</feature>